<dbReference type="PROSITE" id="PS51257">
    <property type="entry name" value="PROKAR_LIPOPROTEIN"/>
    <property type="match status" value="1"/>
</dbReference>
<proteinExistence type="inferred from homology"/>
<dbReference type="EMBL" id="FNHQ01000007">
    <property type="protein sequence ID" value="SDM49333.1"/>
    <property type="molecule type" value="Genomic_DNA"/>
</dbReference>
<protein>
    <submittedName>
        <fullName evidence="7">Amino acid ABC transporter substrate-binding protein, PAAT family (TC 3.A.1.3.-)</fullName>
    </submittedName>
</protein>
<reference evidence="7 8" key="1">
    <citation type="submission" date="2016-10" db="EMBL/GenBank/DDBJ databases">
        <authorList>
            <person name="de Groot N.N."/>
        </authorList>
    </citation>
    <scope>NUCLEOTIDE SEQUENCE [LARGE SCALE GENOMIC DNA]</scope>
    <source>
        <strain evidence="7 8">DSM 16981</strain>
    </source>
</reference>
<dbReference type="AlphaFoldDB" id="A0A1G9TNR4"/>
<dbReference type="SMART" id="SM00079">
    <property type="entry name" value="PBPe"/>
    <property type="match status" value="1"/>
</dbReference>
<dbReference type="Pfam" id="PF00497">
    <property type="entry name" value="SBP_bac_3"/>
    <property type="match status" value="1"/>
</dbReference>
<evidence type="ECO:0000313" key="8">
    <source>
        <dbReference type="Proteomes" id="UP000199309"/>
    </source>
</evidence>
<evidence type="ECO:0000256" key="2">
    <source>
        <dbReference type="ARBA" id="ARBA00022448"/>
    </source>
</evidence>
<dbReference type="STRING" id="349095.SAMN05660299_01003"/>
<dbReference type="GO" id="GO:0006865">
    <property type="term" value="P:amino acid transport"/>
    <property type="evidence" value="ECO:0007669"/>
    <property type="project" value="TreeGrafter"/>
</dbReference>
<dbReference type="PANTHER" id="PTHR30085">
    <property type="entry name" value="AMINO ACID ABC TRANSPORTER PERMEASE"/>
    <property type="match status" value="1"/>
</dbReference>
<dbReference type="GO" id="GO:0016020">
    <property type="term" value="C:membrane"/>
    <property type="evidence" value="ECO:0007669"/>
    <property type="project" value="InterPro"/>
</dbReference>
<dbReference type="Gene3D" id="3.40.190.10">
    <property type="entry name" value="Periplasmic binding protein-like II"/>
    <property type="match status" value="2"/>
</dbReference>
<feature type="chain" id="PRO_5011472758" evidence="4">
    <location>
        <begin position="24"/>
        <end position="276"/>
    </location>
</feature>
<dbReference type="Proteomes" id="UP000199309">
    <property type="component" value="Unassembled WGS sequence"/>
</dbReference>
<evidence type="ECO:0000259" key="5">
    <source>
        <dbReference type="SMART" id="SM00062"/>
    </source>
</evidence>
<dbReference type="GO" id="GO:0005576">
    <property type="term" value="C:extracellular region"/>
    <property type="evidence" value="ECO:0007669"/>
    <property type="project" value="TreeGrafter"/>
</dbReference>
<feature type="domain" description="Ionotropic glutamate receptor C-terminal" evidence="6">
    <location>
        <begin position="52"/>
        <end position="276"/>
    </location>
</feature>
<dbReference type="InterPro" id="IPR051455">
    <property type="entry name" value="Bact_solute-bind_prot3"/>
</dbReference>
<dbReference type="GO" id="GO:0030288">
    <property type="term" value="C:outer membrane-bounded periplasmic space"/>
    <property type="evidence" value="ECO:0007669"/>
    <property type="project" value="TreeGrafter"/>
</dbReference>
<name>A0A1G9TNR4_9FIRM</name>
<dbReference type="GO" id="GO:0015276">
    <property type="term" value="F:ligand-gated monoatomic ion channel activity"/>
    <property type="evidence" value="ECO:0007669"/>
    <property type="project" value="InterPro"/>
</dbReference>
<dbReference type="InterPro" id="IPR001320">
    <property type="entry name" value="Iontro_rcpt_C"/>
</dbReference>
<dbReference type="SUPFAM" id="SSF53850">
    <property type="entry name" value="Periplasmic binding protein-like II"/>
    <property type="match status" value="1"/>
</dbReference>
<keyword evidence="8" id="KW-1185">Reference proteome</keyword>
<comment type="similarity">
    <text evidence="1">Belongs to the bacterial solute-binding protein 3 family.</text>
</comment>
<dbReference type="PANTHER" id="PTHR30085:SF6">
    <property type="entry name" value="ABC TRANSPORTER GLUTAMINE-BINDING PROTEIN GLNH"/>
    <property type="match status" value="1"/>
</dbReference>
<evidence type="ECO:0000256" key="3">
    <source>
        <dbReference type="ARBA" id="ARBA00022729"/>
    </source>
</evidence>
<gene>
    <name evidence="7" type="ORF">SAMN05660299_01003</name>
</gene>
<keyword evidence="2" id="KW-0813">Transport</keyword>
<feature type="domain" description="Solute-binding protein family 3/N-terminal" evidence="5">
    <location>
        <begin position="52"/>
        <end position="276"/>
    </location>
</feature>
<dbReference type="InterPro" id="IPR001638">
    <property type="entry name" value="Solute-binding_3/MltF_N"/>
</dbReference>
<evidence type="ECO:0000313" key="7">
    <source>
        <dbReference type="EMBL" id="SDM49333.1"/>
    </source>
</evidence>
<evidence type="ECO:0000256" key="4">
    <source>
        <dbReference type="SAM" id="SignalP"/>
    </source>
</evidence>
<dbReference type="SMART" id="SM00062">
    <property type="entry name" value="PBPb"/>
    <property type="match status" value="1"/>
</dbReference>
<sequence length="276" mass="30288">MKSSEKKLTLLVISALIAFGALAAGCGETDKKESAAKSDSGQAIQKIKDRGVLKVGCKIDVPLFGFKNPETGKIEGFEIDLAKAVSKKIFGDENKIEFTPVTAKTRGPLLDSGELDMICATYTINEERKKQYNFTEPYYTDPVGLLVKKSDNIQSLKDLDGKTIAVPQGATTRKAVSEAAKKDGIDVKFAEFPTYTECKAALMSGRAAAYAMDQSNLHGYVDDQTVILPDSFAPQEYGIATKKDNKELCDYIDQVLKEMKKSGEMDQLLTKWKLKN</sequence>
<dbReference type="RefSeq" id="WP_091648783.1">
    <property type="nucleotide sequence ID" value="NZ_FNHQ01000007.1"/>
</dbReference>
<accession>A0A1G9TNR4</accession>
<keyword evidence="3 4" id="KW-0732">Signal</keyword>
<evidence type="ECO:0000259" key="6">
    <source>
        <dbReference type="SMART" id="SM00079"/>
    </source>
</evidence>
<feature type="signal peptide" evidence="4">
    <location>
        <begin position="1"/>
        <end position="23"/>
    </location>
</feature>
<organism evidence="7 8">
    <name type="scientific">Megasphaera paucivorans</name>
    <dbReference type="NCBI Taxonomy" id="349095"/>
    <lineage>
        <taxon>Bacteria</taxon>
        <taxon>Bacillati</taxon>
        <taxon>Bacillota</taxon>
        <taxon>Negativicutes</taxon>
        <taxon>Veillonellales</taxon>
        <taxon>Veillonellaceae</taxon>
        <taxon>Megasphaera</taxon>
    </lineage>
</organism>
<dbReference type="OrthoDB" id="9811552at2"/>
<evidence type="ECO:0000256" key="1">
    <source>
        <dbReference type="ARBA" id="ARBA00010333"/>
    </source>
</evidence>